<gene>
    <name evidence="16" type="ORF">BGW36DRAFT_387169</name>
</gene>
<dbReference type="InterPro" id="IPR023366">
    <property type="entry name" value="ATP_synth_asu-like_sf"/>
</dbReference>
<dbReference type="PROSITE" id="PS00152">
    <property type="entry name" value="ATPASE_ALPHA_BETA"/>
    <property type="match status" value="1"/>
</dbReference>
<dbReference type="InterPro" id="IPR004100">
    <property type="entry name" value="ATPase_F1/V1/A1_a/bsu_N"/>
</dbReference>
<evidence type="ECO:0000256" key="7">
    <source>
        <dbReference type="ARBA" id="ARBA00023065"/>
    </source>
</evidence>
<dbReference type="PANTHER" id="PTHR48082">
    <property type="entry name" value="ATP SYNTHASE SUBUNIT ALPHA, MITOCHONDRIAL"/>
    <property type="match status" value="1"/>
</dbReference>
<dbReference type="Gene3D" id="2.40.30.20">
    <property type="match status" value="1"/>
</dbReference>
<feature type="domain" description="ATPase F1/V1/A1 complex alpha/beta subunit nucleotide-binding" evidence="13">
    <location>
        <begin position="195"/>
        <end position="418"/>
    </location>
</feature>
<dbReference type="GO" id="GO:0046933">
    <property type="term" value="F:proton-transporting ATP synthase activity, rotational mechanism"/>
    <property type="evidence" value="ECO:0007669"/>
    <property type="project" value="InterPro"/>
</dbReference>
<dbReference type="FunFam" id="2.40.30.20:FF:000001">
    <property type="entry name" value="ATP synthase subunit alpha"/>
    <property type="match status" value="1"/>
</dbReference>
<dbReference type="SUPFAM" id="SSF47917">
    <property type="entry name" value="C-terminal domain of alpha and beta subunits of F1 ATP synthase"/>
    <property type="match status" value="1"/>
</dbReference>
<dbReference type="InterPro" id="IPR020003">
    <property type="entry name" value="ATPase_a/bsu_AS"/>
</dbReference>
<dbReference type="FunFam" id="3.40.50.300:FF:004039">
    <property type="entry name" value="ATP synthase subunit alpha, mitochondrial"/>
    <property type="match status" value="1"/>
</dbReference>
<evidence type="ECO:0000259" key="15">
    <source>
        <dbReference type="Pfam" id="PF02874"/>
    </source>
</evidence>
<evidence type="ECO:0000256" key="5">
    <source>
        <dbReference type="ARBA" id="ARBA00022781"/>
    </source>
</evidence>
<comment type="similarity">
    <text evidence="2 11">Belongs to the ATPase alpha/beta chains family.</text>
</comment>
<dbReference type="SUPFAM" id="SSF52540">
    <property type="entry name" value="P-loop containing nucleoside triphosphate hydrolases"/>
    <property type="match status" value="1"/>
</dbReference>
<comment type="caution">
    <text evidence="16">The sequence shown here is derived from an EMBL/GenBank/DDBJ whole genome shotgun (WGS) entry which is preliminary data.</text>
</comment>
<dbReference type="Pfam" id="PF00006">
    <property type="entry name" value="ATP-synt_ab"/>
    <property type="match status" value="1"/>
</dbReference>
<sequence>MFRNALRQSSRSVAAVSATGRLASARVAAPSPYAAASKQVRSYAAEAKASPTEVSSILEQRIRGVQEEAGLAETGRVLSVGDGIARVHGMTNVQAEELVEFASGVKGMCMNLEAGQVGVVLFGSDRLVKEGETVRRTGEIVDVPVGPELLGRVVDALGNPIDGKGPINTKEKRRAQLKAPGILPRRSVHEPVQTGLKSVDSMVPIGRGQRELIIGDRQTGKTAVALDAILNQKRINAAGDESKKLYCVYVAVGQKRSTVAQLVKTLEENDALKYSIIVAATASEAAPLQYIAPFTGCAMGEWFRDNGRHAVIIYDDLSKQAVAYRQMSLLLRRPPGREAYPGDVFYLHSRLLERAAKLNDKHGSGSLTALPIIETQGGDVSAYIPTNVISITDGQIFLETELFYKGIRPAINVGLSVSRVGSAAQVKAMKQVAGSLKLFLAQYREVAAFAQFGSDLDASTKQTLSRGERLTELLKQKQYSPMAVSEMVPLIFAGVNGLLDSIPVNKVEKWEEDFKAYLKSNQADLLATIDKEGQISKDLETRLREVITDFNKSFSA</sequence>
<name>A0AAD4KLX0_9EURO</name>
<evidence type="ECO:0000313" key="17">
    <source>
        <dbReference type="Proteomes" id="UP001201262"/>
    </source>
</evidence>
<dbReference type="InterPro" id="IPR000793">
    <property type="entry name" value="ATP_synth_asu_C"/>
</dbReference>
<keyword evidence="6 12" id="KW-0067">ATP-binding</keyword>
<keyword evidence="3 11" id="KW-0813">Transport</keyword>
<dbReference type="EMBL" id="JAJTJA010000011">
    <property type="protein sequence ID" value="KAH8692196.1"/>
    <property type="molecule type" value="Genomic_DNA"/>
</dbReference>
<dbReference type="Pfam" id="PF00306">
    <property type="entry name" value="ATP-synt_ab_C"/>
    <property type="match status" value="1"/>
</dbReference>
<proteinExistence type="inferred from homology"/>
<dbReference type="InterPro" id="IPR000194">
    <property type="entry name" value="ATPase_F1/V1/A1_a/bsu_nucl-bd"/>
</dbReference>
<evidence type="ECO:0000259" key="13">
    <source>
        <dbReference type="Pfam" id="PF00006"/>
    </source>
</evidence>
<dbReference type="InterPro" id="IPR036121">
    <property type="entry name" value="ATPase_F1/V1/A1_a/bsu_N_sf"/>
</dbReference>
<dbReference type="Proteomes" id="UP001201262">
    <property type="component" value="Unassembled WGS sequence"/>
</dbReference>
<accession>A0AAD4KLX0</accession>
<dbReference type="HAMAP" id="MF_01346">
    <property type="entry name" value="ATP_synth_alpha_bact"/>
    <property type="match status" value="1"/>
</dbReference>
<dbReference type="Gene3D" id="1.20.150.20">
    <property type="entry name" value="ATP synthase alpha/beta chain, C-terminal domain"/>
    <property type="match status" value="1"/>
</dbReference>
<dbReference type="GO" id="GO:0005524">
    <property type="term" value="F:ATP binding"/>
    <property type="evidence" value="ECO:0007669"/>
    <property type="project" value="UniProtKB-KW"/>
</dbReference>
<reference evidence="16" key="1">
    <citation type="submission" date="2021-12" db="EMBL/GenBank/DDBJ databases">
        <title>Convergent genome expansion in fungi linked to evolution of root-endophyte symbiosis.</title>
        <authorList>
            <consortium name="DOE Joint Genome Institute"/>
            <person name="Ke Y.-H."/>
            <person name="Bonito G."/>
            <person name="Liao H.-L."/>
            <person name="Looney B."/>
            <person name="Rojas-Flechas A."/>
            <person name="Nash J."/>
            <person name="Hameed K."/>
            <person name="Schadt C."/>
            <person name="Martin F."/>
            <person name="Crous P.W."/>
            <person name="Miettinen O."/>
            <person name="Magnuson J.K."/>
            <person name="Labbe J."/>
            <person name="Jacobson D."/>
            <person name="Doktycz M.J."/>
            <person name="Veneault-Fourrey C."/>
            <person name="Kuo A."/>
            <person name="Mondo S."/>
            <person name="Calhoun S."/>
            <person name="Riley R."/>
            <person name="Ohm R."/>
            <person name="LaButti K."/>
            <person name="Andreopoulos B."/>
            <person name="Pangilinan J."/>
            <person name="Nolan M."/>
            <person name="Tritt A."/>
            <person name="Clum A."/>
            <person name="Lipzen A."/>
            <person name="Daum C."/>
            <person name="Barry K."/>
            <person name="Grigoriev I.V."/>
            <person name="Vilgalys R."/>
        </authorList>
    </citation>
    <scope>NUCLEOTIDE SEQUENCE</scope>
    <source>
        <strain evidence="16">PMI_201</strain>
    </source>
</reference>
<keyword evidence="10 12" id="KW-0066">ATP synthesis</keyword>
<dbReference type="PIRSF" id="PIRSF039088">
    <property type="entry name" value="F_ATPase_subunit_alpha"/>
    <property type="match status" value="1"/>
</dbReference>
<dbReference type="GO" id="GO:0045259">
    <property type="term" value="C:proton-transporting ATP synthase complex"/>
    <property type="evidence" value="ECO:0007669"/>
    <property type="project" value="UniProtKB-KW"/>
</dbReference>
<keyword evidence="4 12" id="KW-0547">Nucleotide-binding</keyword>
<dbReference type="InterPro" id="IPR027417">
    <property type="entry name" value="P-loop_NTPase"/>
</dbReference>
<keyword evidence="5 11" id="KW-0375">Hydrogen ion transport</keyword>
<protein>
    <recommendedName>
        <fullName evidence="12">ATP synthase subunit alpha</fullName>
    </recommendedName>
</protein>
<evidence type="ECO:0000259" key="14">
    <source>
        <dbReference type="Pfam" id="PF00306"/>
    </source>
</evidence>
<dbReference type="NCBIfam" id="TIGR00962">
    <property type="entry name" value="atpA"/>
    <property type="match status" value="1"/>
</dbReference>
<evidence type="ECO:0000313" key="16">
    <source>
        <dbReference type="EMBL" id="KAH8692196.1"/>
    </source>
</evidence>
<organism evidence="16 17">
    <name type="scientific">Talaromyces proteolyticus</name>
    <dbReference type="NCBI Taxonomy" id="1131652"/>
    <lineage>
        <taxon>Eukaryota</taxon>
        <taxon>Fungi</taxon>
        <taxon>Dikarya</taxon>
        <taxon>Ascomycota</taxon>
        <taxon>Pezizomycotina</taxon>
        <taxon>Eurotiomycetes</taxon>
        <taxon>Eurotiomycetidae</taxon>
        <taxon>Eurotiales</taxon>
        <taxon>Trichocomaceae</taxon>
        <taxon>Talaromyces</taxon>
        <taxon>Talaromyces sect. Bacilispori</taxon>
    </lineage>
</organism>
<dbReference type="NCBIfam" id="NF009884">
    <property type="entry name" value="PRK13343.1"/>
    <property type="match status" value="1"/>
</dbReference>
<feature type="domain" description="ATP synthase alpha subunit C-terminal" evidence="14">
    <location>
        <begin position="425"/>
        <end position="550"/>
    </location>
</feature>
<feature type="domain" description="ATPase F1/V1/A1 complex alpha/beta subunit N-terminal" evidence="15">
    <location>
        <begin position="72"/>
        <end position="138"/>
    </location>
</feature>
<dbReference type="CDD" id="cd18116">
    <property type="entry name" value="ATP-synt_F1_alpha_N"/>
    <property type="match status" value="1"/>
</dbReference>
<dbReference type="InterPro" id="IPR038376">
    <property type="entry name" value="ATP_synth_asu_C_sf"/>
</dbReference>
<dbReference type="GeneID" id="70247370"/>
<dbReference type="RefSeq" id="XP_046068193.1">
    <property type="nucleotide sequence ID" value="XM_046217083.1"/>
</dbReference>
<keyword evidence="8" id="KW-0472">Membrane</keyword>
<dbReference type="FunFam" id="1.20.150.20:FF:000001">
    <property type="entry name" value="ATP synthase subunit alpha"/>
    <property type="match status" value="1"/>
</dbReference>
<dbReference type="GO" id="GO:0005743">
    <property type="term" value="C:mitochondrial inner membrane"/>
    <property type="evidence" value="ECO:0007669"/>
    <property type="project" value="UniProtKB-SubCell"/>
</dbReference>
<dbReference type="CDD" id="cd01132">
    <property type="entry name" value="F1-ATPase_alpha_CD"/>
    <property type="match status" value="1"/>
</dbReference>
<dbReference type="GO" id="GO:0043531">
    <property type="term" value="F:ADP binding"/>
    <property type="evidence" value="ECO:0007669"/>
    <property type="project" value="TreeGrafter"/>
</dbReference>
<evidence type="ECO:0000256" key="12">
    <source>
        <dbReference type="RuleBase" id="RU003551"/>
    </source>
</evidence>
<dbReference type="PANTHER" id="PTHR48082:SF2">
    <property type="entry name" value="ATP SYNTHASE SUBUNIT ALPHA, MITOCHONDRIAL"/>
    <property type="match status" value="1"/>
</dbReference>
<evidence type="ECO:0000256" key="11">
    <source>
        <dbReference type="RuleBase" id="RU000339"/>
    </source>
</evidence>
<evidence type="ECO:0000256" key="9">
    <source>
        <dbReference type="ARBA" id="ARBA00023196"/>
    </source>
</evidence>
<dbReference type="SUPFAM" id="SSF50615">
    <property type="entry name" value="N-terminal domain of alpha and beta subunits of F1 ATP synthase"/>
    <property type="match status" value="1"/>
</dbReference>
<dbReference type="CDD" id="cd18113">
    <property type="entry name" value="ATP-synt_F1_alpha_C"/>
    <property type="match status" value="1"/>
</dbReference>
<dbReference type="InterPro" id="IPR005294">
    <property type="entry name" value="ATP_synth_F1_asu"/>
</dbReference>
<dbReference type="Gene3D" id="3.40.50.300">
    <property type="entry name" value="P-loop containing nucleotide triphosphate hydrolases"/>
    <property type="match status" value="1"/>
</dbReference>
<keyword evidence="17" id="KW-1185">Reference proteome</keyword>
<keyword evidence="9 12" id="KW-0139">CF(1)</keyword>
<evidence type="ECO:0000256" key="6">
    <source>
        <dbReference type="ARBA" id="ARBA00022840"/>
    </source>
</evidence>
<comment type="subcellular location">
    <subcellularLocation>
        <location evidence="1">Mitochondrion inner membrane</location>
    </subcellularLocation>
</comment>
<evidence type="ECO:0000256" key="10">
    <source>
        <dbReference type="ARBA" id="ARBA00023310"/>
    </source>
</evidence>
<dbReference type="InterPro" id="IPR033732">
    <property type="entry name" value="ATP_synth_F1_a_nt-bd_dom"/>
</dbReference>
<keyword evidence="7 11" id="KW-0406">Ion transport</keyword>
<dbReference type="AlphaFoldDB" id="A0AAD4KLX0"/>
<evidence type="ECO:0000256" key="4">
    <source>
        <dbReference type="ARBA" id="ARBA00022741"/>
    </source>
</evidence>
<evidence type="ECO:0000256" key="1">
    <source>
        <dbReference type="ARBA" id="ARBA00004273"/>
    </source>
</evidence>
<evidence type="ECO:0000256" key="8">
    <source>
        <dbReference type="ARBA" id="ARBA00023136"/>
    </source>
</evidence>
<comment type="function">
    <text evidence="12">Produces ATP from ADP in the presence of a proton gradient across the membrane.</text>
</comment>
<dbReference type="Pfam" id="PF02874">
    <property type="entry name" value="ATP-synt_ab_N"/>
    <property type="match status" value="1"/>
</dbReference>
<evidence type="ECO:0000256" key="3">
    <source>
        <dbReference type="ARBA" id="ARBA00022448"/>
    </source>
</evidence>
<evidence type="ECO:0000256" key="2">
    <source>
        <dbReference type="ARBA" id="ARBA00008936"/>
    </source>
</evidence>